<gene>
    <name evidence="2" type="ORF">NDI56_09600</name>
</gene>
<evidence type="ECO:0000313" key="2">
    <source>
        <dbReference type="EMBL" id="MDS0259645.1"/>
    </source>
</evidence>
<keyword evidence="1" id="KW-0812">Transmembrane</keyword>
<organism evidence="2 3">
    <name type="scientific">Haloarcula saliterrae</name>
    <dbReference type="NCBI Taxonomy" id="2950534"/>
    <lineage>
        <taxon>Archaea</taxon>
        <taxon>Methanobacteriati</taxon>
        <taxon>Methanobacteriota</taxon>
        <taxon>Stenosarchaea group</taxon>
        <taxon>Halobacteria</taxon>
        <taxon>Halobacteriales</taxon>
        <taxon>Haloarculaceae</taxon>
        <taxon>Haloarcula</taxon>
    </lineage>
</organism>
<dbReference type="RefSeq" id="WP_310919262.1">
    <property type="nucleotide sequence ID" value="NZ_JAMQON010000002.1"/>
</dbReference>
<keyword evidence="1" id="KW-1133">Transmembrane helix</keyword>
<name>A0ABU2FCS6_9EURY</name>
<feature type="transmembrane region" description="Helical" evidence="1">
    <location>
        <begin position="42"/>
        <end position="63"/>
    </location>
</feature>
<keyword evidence="1" id="KW-0472">Membrane</keyword>
<dbReference type="EMBL" id="JAMQON010000002">
    <property type="protein sequence ID" value="MDS0259645.1"/>
    <property type="molecule type" value="Genomic_DNA"/>
</dbReference>
<reference evidence="2 3" key="1">
    <citation type="submission" date="2022-06" db="EMBL/GenBank/DDBJ databases">
        <title>Haloarcula sp. a new haloarchaeum isolate from saline soil.</title>
        <authorList>
            <person name="Strakova D."/>
            <person name="Galisteo C."/>
            <person name="Sanchez-Porro C."/>
            <person name="Ventosa A."/>
        </authorList>
    </citation>
    <scope>NUCLEOTIDE SEQUENCE [LARGE SCALE GENOMIC DNA]</scope>
    <source>
        <strain evidence="2 3">S1CR25-12</strain>
    </source>
</reference>
<protein>
    <submittedName>
        <fullName evidence="2">Uncharacterized protein</fullName>
    </submittedName>
</protein>
<evidence type="ECO:0000313" key="3">
    <source>
        <dbReference type="Proteomes" id="UP001259659"/>
    </source>
</evidence>
<evidence type="ECO:0000256" key="1">
    <source>
        <dbReference type="SAM" id="Phobius"/>
    </source>
</evidence>
<sequence>MSDDISPLHPRMRKPAVISLVFGLALGFLAMGAQRIRGGSGQSLPLAIVLGLLAAAFLFGIMYRNLSQHLADQD</sequence>
<accession>A0ABU2FCS6</accession>
<proteinExistence type="predicted"/>
<keyword evidence="3" id="KW-1185">Reference proteome</keyword>
<dbReference type="Proteomes" id="UP001259659">
    <property type="component" value="Unassembled WGS sequence"/>
</dbReference>
<comment type="caution">
    <text evidence="2">The sequence shown here is derived from an EMBL/GenBank/DDBJ whole genome shotgun (WGS) entry which is preliminary data.</text>
</comment>